<evidence type="ECO:0000256" key="5">
    <source>
        <dbReference type="ARBA" id="ARBA00022525"/>
    </source>
</evidence>
<evidence type="ECO:0000256" key="14">
    <source>
        <dbReference type="ARBA" id="ARBA00022842"/>
    </source>
</evidence>
<keyword evidence="22" id="KW-0812">Transmembrane</keyword>
<dbReference type="GO" id="GO:0008289">
    <property type="term" value="F:lipid binding"/>
    <property type="evidence" value="ECO:0007669"/>
    <property type="project" value="UniProtKB-KW"/>
</dbReference>
<feature type="compositionally biased region" description="Polar residues" evidence="21">
    <location>
        <begin position="516"/>
        <end position="526"/>
    </location>
</feature>
<organism evidence="24 25">
    <name type="scientific">Candidatus Williamhamiltonella defendens</name>
    <dbReference type="NCBI Taxonomy" id="138072"/>
    <lineage>
        <taxon>Bacteria</taxon>
        <taxon>Pseudomonadati</taxon>
        <taxon>Pseudomonadota</taxon>
        <taxon>Gammaproteobacteria</taxon>
        <taxon>Enterobacterales</taxon>
        <taxon>Enterobacteriaceae</taxon>
        <taxon>aphid secondary symbionts</taxon>
        <taxon>Candidatus Williamhamiltonella</taxon>
    </lineage>
</organism>
<evidence type="ECO:0000256" key="13">
    <source>
        <dbReference type="ARBA" id="ARBA00022813"/>
    </source>
</evidence>
<dbReference type="RefSeq" id="WP_100103659.1">
    <property type="nucleotide sequence ID" value="NZ_CAWNMT010000001.1"/>
</dbReference>
<evidence type="ECO:0000313" key="25">
    <source>
        <dbReference type="Proteomes" id="UP000230008"/>
    </source>
</evidence>
<evidence type="ECO:0000256" key="9">
    <source>
        <dbReference type="ARBA" id="ARBA00022723"/>
    </source>
</evidence>
<keyword evidence="5" id="KW-0964">Secreted</keyword>
<dbReference type="EMBL" id="CP017606">
    <property type="protein sequence ID" value="ATW30540.1"/>
    <property type="molecule type" value="Genomic_DNA"/>
</dbReference>
<feature type="domain" description="Peptidase C80" evidence="23">
    <location>
        <begin position="49"/>
        <end position="233"/>
    </location>
</feature>
<evidence type="ECO:0000256" key="6">
    <source>
        <dbReference type="ARBA" id="ARBA00022656"/>
    </source>
</evidence>
<evidence type="ECO:0000256" key="18">
    <source>
        <dbReference type="ARBA" id="ARBA00023136"/>
    </source>
</evidence>
<keyword evidence="22" id="KW-1133">Transmembrane helix</keyword>
<evidence type="ECO:0000256" key="8">
    <source>
        <dbReference type="ARBA" id="ARBA00022679"/>
    </source>
</evidence>
<evidence type="ECO:0000256" key="12">
    <source>
        <dbReference type="ARBA" id="ARBA00022807"/>
    </source>
</evidence>
<evidence type="ECO:0000256" key="22">
    <source>
        <dbReference type="SAM" id="Phobius"/>
    </source>
</evidence>
<keyword evidence="10" id="KW-0677">Repeat</keyword>
<gene>
    <name evidence="24" type="ORF">BJP41_09625</name>
</gene>
<dbReference type="GO" id="GO:0005576">
    <property type="term" value="C:extracellular region"/>
    <property type="evidence" value="ECO:0007669"/>
    <property type="project" value="UniProtKB-SubCell"/>
</dbReference>
<dbReference type="GO" id="GO:0046872">
    <property type="term" value="F:metal ion binding"/>
    <property type="evidence" value="ECO:0007669"/>
    <property type="project" value="UniProtKB-KW"/>
</dbReference>
<evidence type="ECO:0000313" key="24">
    <source>
        <dbReference type="EMBL" id="ATW30540.1"/>
    </source>
</evidence>
<keyword evidence="11" id="KW-0378">Hydrolase</keyword>
<dbReference type="Gene3D" id="2.150.10.10">
    <property type="entry name" value="Serralysin-like metalloprotease, C-terminal"/>
    <property type="match status" value="1"/>
</dbReference>
<feature type="region of interest" description="Disordered" evidence="21">
    <location>
        <begin position="504"/>
        <end position="539"/>
    </location>
</feature>
<sequence>MPQGQFPPHSLITHDQSDGQIRRTKRNTNERAPFVSVKQWKVQPVITRPPLSGGLTRYAGQLIIQLQDDDTVLKAAVNLTEKHPGSVLVQLDKRNNYRVLHGSPNTLQGKLRWQLVGHGSRPRALSRSIGSFSGMKPASLARLLKDFNQKFNQIHGIKMIPNRISLVGCQLMSHKRKNFATQFAREIKRQGIQAEISARTQTLYVSGVGRKFTDNTRSQGATQTAGDTILLGWNKNGELIQKKHSSAFRLLSPVLDDWSPQNFTDPKIKSEKFRYLVYASSIQDLIFRTGIFSKNKDIKDTFKQSDFISSSIMSNDTIRGYSVGLILQVPNQNILAAAPHEAIVEPNLENLVKQFGDQASRIKINLLKKFKELTNGETTLTRTDNTTLLELTRNGLLSNQLFSYPQRVATPDTIINRTLLRNKVLITGRPDVNIYPHYPVTEEIKITGLFLIDHDVPKNRNEDQQVSSSASLLSKNINILRESAGNVAKELGIPLKVIKISHHTDDTSGHQRDTTTKMNQESSIHLSETIRNKKDPGSSLNEKLKRVSVLVNDISSDKWTSFSKNDLKLLMDFFHSPSGELDWKKFYQTSSDPLLYSQFMSQVQSLRQLSETHDQFIRSTGQTALKRTAEWEIFIVENMINWKERIQLYNNMTGFHASIHSCMQTIYIGDGSILAQQKAQKVSLAYLSILSLDDRELRLKLLNQFQIHAGINQQEIFFQIDNNDEKTFVSLMNQLKAESAFFSKGSQNIYQFFETLANETQGYYQLRMGQHILTIAKRKIGYEKTNWYVYDANFGEICVTTDNFQKINIPLRTMLIEYLMRLRDVPQKDGLFVFDVYQLNLDKISKSIPFQKLESFIRDTDVLSDHSLNQKHKSQKNRGSLGVSNTYHAIDKLGQATQALSWIGSLRFLSHYWRRRSSGQLMESEKQALDLEAKLVMAGLFYDAGGAILELGFRKLGSHLIQKLSYQSAQIFASRMKLFRYAAGLKLAQYGGSILNILGAFFDIYQIDIAASKLKTETDPDIQQDLKVSIGLSSLGASSSVISGLGLLALSGKMALAAGTIGIALGILTAVVGRIYYADREIEKIESYTKLTLLQKLRTGLFHFLGAEIDVEVTNQVNKAATAEEAKKNIHHQLKANFQSLLNSDDEIESVYYSTGPIILEEYHYKKLTGKNLASRRSIQHRLNPQYPANKTIRDKILPSEAPAILSHYKDHVRRTESNQTIYFDLAVENSEYTFYDIKGLSPTDDKIVLHTDSDSDSDSDKNGTFSVKRPIEPSRSLSPSVSIIKTNRLDSTTADKIYFFLGAGNDEVVGHSQKRNIFDIGDGMKNFKGGNESDTFIFTGTIVPDKPSVLDGVKGFDFLIANTKPSQAQGGYYIHLKEEYFAFTDSSQKIAILKNIHNVETCSETDDVILGNNQPNILNGNGGYDKLMGFYGNDILVSQAGELDEGEGTDFYRILQNTRSDDATLIIKEENNPEEFSPVFLDYTVNQIISIKRIKQDVFIELRNKNSSITTLTLSDLYIFSTQQQKGTLTAQYIFYTQDGMIFTGLPSEITFNFDNEKPEPLTLIAQYIPNFDKKCHLPKTDSEETPLIIQKMSYQQIPGVIELKDEKKTLPDFLKLVPQESGFDDDLQGDDLSNILLSTTGQDKLEGKGGRDIYIVEDRPIAKEVRIDNYDVPATGDPEQDILLLPFSLKETAITQEEDDVIVSHLNSPAEHVTLRLINFMLDKTYRHLSVLDKEGAVHTVSINPQDEVGLVLNQLFPNLRLRNEFNHLNHLNQLRQITSEFSEIEEVFHVPGDKVLQTVTPVISS</sequence>
<evidence type="ECO:0000256" key="21">
    <source>
        <dbReference type="SAM" id="MobiDB-lite"/>
    </source>
</evidence>
<evidence type="ECO:0000256" key="3">
    <source>
        <dbReference type="ARBA" id="ARBA00004613"/>
    </source>
</evidence>
<feature type="region of interest" description="Disordered" evidence="21">
    <location>
        <begin position="1"/>
        <end position="21"/>
    </location>
</feature>
<comment type="cofactor">
    <cofactor evidence="1">
        <name>Mg(2+)</name>
        <dbReference type="ChEBI" id="CHEBI:18420"/>
    </cofactor>
</comment>
<keyword evidence="7" id="KW-0645">Protease</keyword>
<dbReference type="InterPro" id="IPR038383">
    <property type="entry name" value="CPD_dom_sf"/>
</dbReference>
<feature type="transmembrane region" description="Helical" evidence="22">
    <location>
        <begin position="1055"/>
        <end position="1077"/>
    </location>
</feature>
<dbReference type="InterPro" id="IPR020974">
    <property type="entry name" value="CPD_dom"/>
</dbReference>
<dbReference type="InterPro" id="IPR011049">
    <property type="entry name" value="Serralysin-like_metalloprot_C"/>
</dbReference>
<dbReference type="GO" id="GO:0020002">
    <property type="term" value="C:host cell plasma membrane"/>
    <property type="evidence" value="ECO:0007669"/>
    <property type="project" value="UniProtKB-SubCell"/>
</dbReference>
<dbReference type="GO" id="GO:0090729">
    <property type="term" value="F:toxin activity"/>
    <property type="evidence" value="ECO:0007669"/>
    <property type="project" value="UniProtKB-KW"/>
</dbReference>
<proteinExistence type="predicted"/>
<keyword evidence="8" id="KW-0808">Transferase</keyword>
<keyword evidence="18 22" id="KW-0472">Membrane</keyword>
<keyword evidence="4" id="KW-1032">Host cell membrane</keyword>
<dbReference type="GO" id="GO:0016740">
    <property type="term" value="F:transferase activity"/>
    <property type="evidence" value="ECO:0007669"/>
    <property type="project" value="UniProtKB-KW"/>
</dbReference>
<feature type="region of interest" description="Disordered" evidence="21">
    <location>
        <begin position="1251"/>
        <end position="1274"/>
    </location>
</feature>
<keyword evidence="9" id="KW-0479">Metal-binding</keyword>
<evidence type="ECO:0000256" key="1">
    <source>
        <dbReference type="ARBA" id="ARBA00001946"/>
    </source>
</evidence>
<dbReference type="Pfam" id="PF11713">
    <property type="entry name" value="Peptidase_C80"/>
    <property type="match status" value="1"/>
</dbReference>
<dbReference type="PROSITE" id="PS51771">
    <property type="entry name" value="CGT_MARTX_CPD"/>
    <property type="match status" value="1"/>
</dbReference>
<reference evidence="25" key="1">
    <citation type="submission" date="2016-10" db="EMBL/GenBank/DDBJ databases">
        <authorList>
            <person name="Chevignon G."/>
        </authorList>
    </citation>
    <scope>NUCLEOTIDE SEQUENCE [LARGE SCALE GENOMIC DNA]</scope>
    <source>
        <strain evidence="25">A2C</strain>
    </source>
</reference>
<evidence type="ECO:0000256" key="2">
    <source>
        <dbReference type="ARBA" id="ARBA00004165"/>
    </source>
</evidence>
<keyword evidence="14" id="KW-0460">Magnesium</keyword>
<comment type="subcellular location">
    <subcellularLocation>
        <location evidence="2">Host cell membrane</location>
    </subcellularLocation>
    <subcellularLocation>
        <location evidence="20">Host cytoplasm</location>
        <location evidence="20">Host cytosol</location>
    </subcellularLocation>
    <subcellularLocation>
        <location evidence="3">Secreted</location>
    </subcellularLocation>
</comment>
<dbReference type="Gene3D" id="3.40.50.11050">
    <property type="match status" value="1"/>
</dbReference>
<evidence type="ECO:0000256" key="20">
    <source>
        <dbReference type="ARBA" id="ARBA00023586"/>
    </source>
</evidence>
<name>A0A2D3T424_9ENTR</name>
<keyword evidence="13" id="KW-0068">Autocatalytic cleavage</keyword>
<evidence type="ECO:0000256" key="11">
    <source>
        <dbReference type="ARBA" id="ARBA00022801"/>
    </source>
</evidence>
<accession>A0A2D3T424</accession>
<protein>
    <submittedName>
        <fullName evidence="24">Peptidase C80</fullName>
    </submittedName>
</protein>
<reference evidence="25" key="2">
    <citation type="submission" date="2017-11" db="EMBL/GenBank/DDBJ databases">
        <title>PacBio sequencing of new strain of the secondary endosymbiont Candidatus Hamiltonella defensa.</title>
        <authorList>
            <person name="Strand M.R."/>
            <person name="Oliver K."/>
        </authorList>
    </citation>
    <scope>NUCLEOTIDE SEQUENCE [LARGE SCALE GENOMIC DNA]</scope>
    <source>
        <strain evidence="25">A2C</strain>
    </source>
</reference>
<dbReference type="GO" id="GO:0008234">
    <property type="term" value="F:cysteine-type peptidase activity"/>
    <property type="evidence" value="ECO:0007669"/>
    <property type="project" value="UniProtKB-KW"/>
</dbReference>
<dbReference type="SUPFAM" id="SSF51120">
    <property type="entry name" value="beta-Roll"/>
    <property type="match status" value="1"/>
</dbReference>
<dbReference type="GO" id="GO:0006508">
    <property type="term" value="P:proteolysis"/>
    <property type="evidence" value="ECO:0007669"/>
    <property type="project" value="UniProtKB-KW"/>
</dbReference>
<evidence type="ECO:0000256" key="4">
    <source>
        <dbReference type="ARBA" id="ARBA00022511"/>
    </source>
</evidence>
<evidence type="ECO:0000256" key="19">
    <source>
        <dbReference type="ARBA" id="ARBA00023200"/>
    </source>
</evidence>
<dbReference type="CDD" id="cd20501">
    <property type="entry name" value="C80_RtxA-like"/>
    <property type="match status" value="1"/>
</dbReference>
<feature type="compositionally biased region" description="Basic and acidic residues" evidence="21">
    <location>
        <begin position="1251"/>
        <end position="1262"/>
    </location>
</feature>
<keyword evidence="15" id="KW-1043">Host membrane</keyword>
<keyword evidence="17" id="KW-0446">Lipid-binding</keyword>
<dbReference type="GO" id="GO:0044164">
    <property type="term" value="C:host cell cytosol"/>
    <property type="evidence" value="ECO:0007669"/>
    <property type="project" value="UniProtKB-SubCell"/>
</dbReference>
<keyword evidence="6" id="KW-0800">Toxin</keyword>
<evidence type="ECO:0000256" key="15">
    <source>
        <dbReference type="ARBA" id="ARBA00022870"/>
    </source>
</evidence>
<feature type="compositionally biased region" description="Basic and acidic residues" evidence="21">
    <location>
        <begin position="504"/>
        <end position="515"/>
    </location>
</feature>
<evidence type="ECO:0000256" key="10">
    <source>
        <dbReference type="ARBA" id="ARBA00022737"/>
    </source>
</evidence>
<dbReference type="Proteomes" id="UP000230008">
    <property type="component" value="Chromosome"/>
</dbReference>
<feature type="transmembrane region" description="Helical" evidence="22">
    <location>
        <begin position="1028"/>
        <end position="1048"/>
    </location>
</feature>
<evidence type="ECO:0000256" key="7">
    <source>
        <dbReference type="ARBA" id="ARBA00022670"/>
    </source>
</evidence>
<keyword evidence="16" id="KW-0843">Virulence</keyword>
<keyword evidence="19" id="KW-1035">Host cytoplasm</keyword>
<evidence type="ECO:0000256" key="17">
    <source>
        <dbReference type="ARBA" id="ARBA00023121"/>
    </source>
</evidence>
<evidence type="ECO:0000259" key="23">
    <source>
        <dbReference type="PROSITE" id="PS51771"/>
    </source>
</evidence>
<dbReference type="InterPro" id="IPR049824">
    <property type="entry name" value="RtxA-like_C80"/>
</dbReference>
<keyword evidence="12" id="KW-0788">Thiol protease</keyword>
<evidence type="ECO:0000256" key="16">
    <source>
        <dbReference type="ARBA" id="ARBA00023026"/>
    </source>
</evidence>